<evidence type="ECO:0000313" key="3">
    <source>
        <dbReference type="Proteomes" id="UP000800235"/>
    </source>
</evidence>
<comment type="caution">
    <text evidence="2">The sequence shown here is derived from an EMBL/GenBank/DDBJ whole genome shotgun (WGS) entry which is preliminary data.</text>
</comment>
<dbReference type="Proteomes" id="UP000800235">
    <property type="component" value="Unassembled WGS sequence"/>
</dbReference>
<feature type="compositionally biased region" description="Polar residues" evidence="1">
    <location>
        <begin position="1"/>
        <end position="18"/>
    </location>
</feature>
<feature type="compositionally biased region" description="Basic and acidic residues" evidence="1">
    <location>
        <begin position="23"/>
        <end position="33"/>
    </location>
</feature>
<name>A0A9P4NP20_9PEZI</name>
<accession>A0A9P4NP20</accession>
<protein>
    <submittedName>
        <fullName evidence="2">Uncharacterized protein</fullName>
    </submittedName>
</protein>
<organism evidence="2 3">
    <name type="scientific">Tothia fuscella</name>
    <dbReference type="NCBI Taxonomy" id="1048955"/>
    <lineage>
        <taxon>Eukaryota</taxon>
        <taxon>Fungi</taxon>
        <taxon>Dikarya</taxon>
        <taxon>Ascomycota</taxon>
        <taxon>Pezizomycotina</taxon>
        <taxon>Dothideomycetes</taxon>
        <taxon>Pleosporomycetidae</taxon>
        <taxon>Venturiales</taxon>
        <taxon>Cylindrosympodiaceae</taxon>
        <taxon>Tothia</taxon>
    </lineage>
</organism>
<evidence type="ECO:0000313" key="2">
    <source>
        <dbReference type="EMBL" id="KAF2428726.1"/>
    </source>
</evidence>
<dbReference type="AlphaFoldDB" id="A0A9P4NP20"/>
<gene>
    <name evidence="2" type="ORF">EJ08DRAFT_698953</name>
</gene>
<proteinExistence type="predicted"/>
<keyword evidence="3" id="KW-1185">Reference proteome</keyword>
<reference evidence="2" key="1">
    <citation type="journal article" date="2020" name="Stud. Mycol.">
        <title>101 Dothideomycetes genomes: a test case for predicting lifestyles and emergence of pathogens.</title>
        <authorList>
            <person name="Haridas S."/>
            <person name="Albert R."/>
            <person name="Binder M."/>
            <person name="Bloem J."/>
            <person name="Labutti K."/>
            <person name="Salamov A."/>
            <person name="Andreopoulos B."/>
            <person name="Baker S."/>
            <person name="Barry K."/>
            <person name="Bills G."/>
            <person name="Bluhm B."/>
            <person name="Cannon C."/>
            <person name="Castanera R."/>
            <person name="Culley D."/>
            <person name="Daum C."/>
            <person name="Ezra D."/>
            <person name="Gonzalez J."/>
            <person name="Henrissat B."/>
            <person name="Kuo A."/>
            <person name="Liang C."/>
            <person name="Lipzen A."/>
            <person name="Lutzoni F."/>
            <person name="Magnuson J."/>
            <person name="Mondo S."/>
            <person name="Nolan M."/>
            <person name="Ohm R."/>
            <person name="Pangilinan J."/>
            <person name="Park H.-J."/>
            <person name="Ramirez L."/>
            <person name="Alfaro M."/>
            <person name="Sun H."/>
            <person name="Tritt A."/>
            <person name="Yoshinaga Y."/>
            <person name="Zwiers L.-H."/>
            <person name="Turgeon B."/>
            <person name="Goodwin S."/>
            <person name="Spatafora J."/>
            <person name="Crous P."/>
            <person name="Grigoriev I."/>
        </authorList>
    </citation>
    <scope>NUCLEOTIDE SEQUENCE</scope>
    <source>
        <strain evidence="2">CBS 130266</strain>
    </source>
</reference>
<feature type="region of interest" description="Disordered" evidence="1">
    <location>
        <begin position="1"/>
        <end position="59"/>
    </location>
</feature>
<evidence type="ECO:0000256" key="1">
    <source>
        <dbReference type="SAM" id="MobiDB-lite"/>
    </source>
</evidence>
<sequence length="139" mass="15391">MDSQSTRIFRSQKSNNVKIPSEANKEKNAEDGKVYVSSAPKNTKEHNAINEPPPPAPQREVEVTLTSLDVLEPLRGHILRVHTAMMQQGVWPTVDNITIGIHHSHKDFIIGTGLAYGDVQAFVAETLVLYDRDFGAAVF</sequence>
<dbReference type="EMBL" id="MU007053">
    <property type="protein sequence ID" value="KAF2428726.1"/>
    <property type="molecule type" value="Genomic_DNA"/>
</dbReference>